<reference evidence="1 2" key="2">
    <citation type="submission" date="2018-11" db="EMBL/GenBank/DDBJ databases">
        <authorList>
            <consortium name="Pathogen Informatics"/>
        </authorList>
    </citation>
    <scope>NUCLEOTIDE SEQUENCE [LARGE SCALE GENOMIC DNA]</scope>
</reference>
<dbReference type="AlphaFoldDB" id="A0A183IE13"/>
<evidence type="ECO:0000313" key="3">
    <source>
        <dbReference type="WBParaSite" id="SBAD_0000194701-mRNA-1"/>
    </source>
</evidence>
<sequence>MFRIIKKPRTLQKMKVTVVEKNRGGTGQSAMCRCRSCADRHLRPYLNRGKRCRRVKPSLVFAKFRSRGFIALCQVCADDAELRKLQPTKSLATKTDR</sequence>
<reference evidence="3" key="1">
    <citation type="submission" date="2016-06" db="UniProtKB">
        <authorList>
            <consortium name="WormBaseParasite"/>
        </authorList>
    </citation>
    <scope>IDENTIFICATION</scope>
</reference>
<evidence type="ECO:0000313" key="2">
    <source>
        <dbReference type="Proteomes" id="UP000270296"/>
    </source>
</evidence>
<dbReference type="Proteomes" id="UP000270296">
    <property type="component" value="Unassembled WGS sequence"/>
</dbReference>
<protein>
    <submittedName>
        <fullName evidence="3">60S ribosomal protein L34</fullName>
    </submittedName>
</protein>
<accession>A0A183IE13</accession>
<name>A0A183IE13_9BILA</name>
<keyword evidence="2" id="KW-1185">Reference proteome</keyword>
<organism evidence="3">
    <name type="scientific">Soboliphyme baturini</name>
    <dbReference type="NCBI Taxonomy" id="241478"/>
    <lineage>
        <taxon>Eukaryota</taxon>
        <taxon>Metazoa</taxon>
        <taxon>Ecdysozoa</taxon>
        <taxon>Nematoda</taxon>
        <taxon>Enoplea</taxon>
        <taxon>Dorylaimia</taxon>
        <taxon>Dioctophymatida</taxon>
        <taxon>Dioctophymatoidea</taxon>
        <taxon>Soboliphymatidae</taxon>
        <taxon>Soboliphyme</taxon>
    </lineage>
</organism>
<gene>
    <name evidence="1" type="ORF">SBAD_LOCUS1857</name>
</gene>
<dbReference type="WBParaSite" id="SBAD_0000194701-mRNA-1">
    <property type="protein sequence ID" value="SBAD_0000194701-mRNA-1"/>
    <property type="gene ID" value="SBAD_0000194701"/>
</dbReference>
<dbReference type="EMBL" id="UZAM01006978">
    <property type="protein sequence ID" value="VDO95687.1"/>
    <property type="molecule type" value="Genomic_DNA"/>
</dbReference>
<proteinExistence type="predicted"/>
<evidence type="ECO:0000313" key="1">
    <source>
        <dbReference type="EMBL" id="VDO95687.1"/>
    </source>
</evidence>